<dbReference type="Gene3D" id="1.20.900.10">
    <property type="entry name" value="Dbl homology (DH) domain"/>
    <property type="match status" value="1"/>
</dbReference>
<feature type="compositionally biased region" description="Low complexity" evidence="3">
    <location>
        <begin position="648"/>
        <end position="660"/>
    </location>
</feature>
<feature type="compositionally biased region" description="Basic and acidic residues" evidence="3">
    <location>
        <begin position="765"/>
        <end position="774"/>
    </location>
</feature>
<feature type="compositionally biased region" description="Basic and acidic residues" evidence="3">
    <location>
        <begin position="554"/>
        <end position="564"/>
    </location>
</feature>
<dbReference type="SMART" id="SM00325">
    <property type="entry name" value="RhoGEF"/>
    <property type="match status" value="1"/>
</dbReference>
<feature type="region of interest" description="Disordered" evidence="3">
    <location>
        <begin position="628"/>
        <end position="940"/>
    </location>
</feature>
<dbReference type="Gene3D" id="2.30.29.30">
    <property type="entry name" value="Pleckstrin-homology domain (PH domain)/Phosphotyrosine-binding domain (PTB)"/>
    <property type="match status" value="1"/>
</dbReference>
<dbReference type="PROSITE" id="PS00741">
    <property type="entry name" value="DH_1"/>
    <property type="match status" value="1"/>
</dbReference>
<dbReference type="GO" id="GO:0035556">
    <property type="term" value="P:intracellular signal transduction"/>
    <property type="evidence" value="ECO:0007669"/>
    <property type="project" value="InterPro"/>
</dbReference>
<sequence length="940" mass="104145">MGDSDTDKREKQARIAKKVREEILSTEETYVSQLNQLIEIYISPLRKMFSDARNTKKTPPLDTKEMSTMFGNIETIFQVNTHFLQELRRNQECETNNKPGKGIGAIFLEFAPYFKMYTDYVGNHDRATDLLSKIQSTGGRKYNSFKSFLSQSQKKAPLTALLILPIQRVPRYRLLLQELVKRTDDSVPDYPQLNQALELIKKSATHINDAVKRMDRSRKVRAVQGRFAAGTQFVSPSRQFIKEGHCAKLSDGNRYRQKYQFFLFNDLFLYADFSKLTKKYKVHWQSDINASFALKDHSDRDDSRYKFQFEILTPGKRFMMVFKDEAVKIGWRDAITKCIEDRKSALNYIVKEPSRSDIGSIDVKPPRPPRPSEENVRLLFELHASLEKAKQLIEQRRNDPPSKAALVLFDYQAADEGELSFAAGDTVEVISMDSEHGQEWWQGEINGSSGIFPSNYVRLFSRCWFRATADYQADSETELSLINGEIIKVTKMLTEGWWYAKSVTSRKFGWIPANYVEECEENYLEPQNTISATRLSSRSKSVGGLSREQTPRGVESKKRRERDGGGPGGHATFSAKTISILTNFFKIRPQKTDLVKRGIWKDEAPKIRASMPITKTFVSNVDIKSVPKSQTTLAGPRTNSGISHAKRGSASGSASESGLSNPDATEVRSPPLPDGPPPTAETPSPLSSSVASLRSPNIAHVRALSTPPNMIRVPTTTGPNPQKIPNPMKKPSVPPPIPTTGVPSATTPKPNNPTVLPPPIPGMEKAVKGRESKKIAPLGPGPPPMRIGSKTRVSNGATRKPAAVGGIFKGKRPPPPPNQTVKTRARSQTMRLRATPPPTRSASASVSGGRGALTRGPGGSPSVLARQKMLFGGLKPADLKSNLRMVSKKLPVNNSHRRSNTTIPGGPTRKPPPPITKKGKSPPPPPGPGKGRRPPPPPTR</sequence>
<feature type="compositionally biased region" description="Pro residues" evidence="3">
    <location>
        <begin position="909"/>
        <end position="940"/>
    </location>
</feature>
<dbReference type="InterPro" id="IPR001849">
    <property type="entry name" value="PH_domain"/>
</dbReference>
<dbReference type="Pfam" id="PF00621">
    <property type="entry name" value="RhoGEF"/>
    <property type="match status" value="1"/>
</dbReference>
<name>A0A7S0DC90_9EUKA</name>
<dbReference type="InterPro" id="IPR011993">
    <property type="entry name" value="PH-like_dom_sf"/>
</dbReference>
<feature type="domain" description="SH3" evidence="4">
    <location>
        <begin position="465"/>
        <end position="521"/>
    </location>
</feature>
<dbReference type="PROSITE" id="PS50010">
    <property type="entry name" value="DH_2"/>
    <property type="match status" value="1"/>
</dbReference>
<feature type="compositionally biased region" description="Pro residues" evidence="3">
    <location>
        <begin position="670"/>
        <end position="680"/>
    </location>
</feature>
<dbReference type="PANTHER" id="PTHR12673">
    <property type="entry name" value="FACIOGENITAL DYSPLASIA PROTEIN"/>
    <property type="match status" value="1"/>
</dbReference>
<dbReference type="EMBL" id="HBEM01015158">
    <property type="protein sequence ID" value="CAD8450380.1"/>
    <property type="molecule type" value="Transcribed_RNA"/>
</dbReference>
<dbReference type="GO" id="GO:0005085">
    <property type="term" value="F:guanyl-nucleotide exchange factor activity"/>
    <property type="evidence" value="ECO:0007669"/>
    <property type="project" value="InterPro"/>
</dbReference>
<evidence type="ECO:0000259" key="5">
    <source>
        <dbReference type="PROSITE" id="PS50003"/>
    </source>
</evidence>
<accession>A0A7S0DC90</accession>
<dbReference type="SUPFAM" id="SSF50044">
    <property type="entry name" value="SH3-domain"/>
    <property type="match status" value="2"/>
</dbReference>
<evidence type="ECO:0000313" key="7">
    <source>
        <dbReference type="EMBL" id="CAD8450380.1"/>
    </source>
</evidence>
<gene>
    <name evidence="7" type="ORF">LAMO00422_LOCUS10465</name>
</gene>
<dbReference type="PROSITE" id="PS50002">
    <property type="entry name" value="SH3"/>
    <property type="match status" value="2"/>
</dbReference>
<dbReference type="PROSITE" id="PS50003">
    <property type="entry name" value="PH_DOMAIN"/>
    <property type="match status" value="1"/>
</dbReference>
<dbReference type="CDD" id="cd00174">
    <property type="entry name" value="SH3"/>
    <property type="match status" value="2"/>
</dbReference>
<feature type="domain" description="DH" evidence="6">
    <location>
        <begin position="15"/>
        <end position="210"/>
    </location>
</feature>
<reference evidence="7" key="1">
    <citation type="submission" date="2021-01" db="EMBL/GenBank/DDBJ databases">
        <authorList>
            <person name="Corre E."/>
            <person name="Pelletier E."/>
            <person name="Niang G."/>
            <person name="Scheremetjew M."/>
            <person name="Finn R."/>
            <person name="Kale V."/>
            <person name="Holt S."/>
            <person name="Cochrane G."/>
            <person name="Meng A."/>
            <person name="Brown T."/>
            <person name="Cohen L."/>
        </authorList>
    </citation>
    <scope>NUCLEOTIDE SEQUENCE</scope>
    <source>
        <strain evidence="7">CCMP2058</strain>
    </source>
</reference>
<dbReference type="InterPro" id="IPR051092">
    <property type="entry name" value="FYVE_RhoGEF_PH"/>
</dbReference>
<proteinExistence type="predicted"/>
<protein>
    <submittedName>
        <fullName evidence="7">Uncharacterized protein</fullName>
    </submittedName>
</protein>
<dbReference type="InterPro" id="IPR035899">
    <property type="entry name" value="DBL_dom_sf"/>
</dbReference>
<feature type="region of interest" description="Disordered" evidence="3">
    <location>
        <begin position="534"/>
        <end position="573"/>
    </location>
</feature>
<dbReference type="PRINTS" id="PR00452">
    <property type="entry name" value="SH3DOMAIN"/>
</dbReference>
<dbReference type="PANTHER" id="PTHR12673:SF159">
    <property type="entry name" value="LD03170P"/>
    <property type="match status" value="1"/>
</dbReference>
<evidence type="ECO:0000256" key="3">
    <source>
        <dbReference type="SAM" id="MobiDB-lite"/>
    </source>
</evidence>
<organism evidence="7">
    <name type="scientific">Amorphochlora amoebiformis</name>
    <dbReference type="NCBI Taxonomy" id="1561963"/>
    <lineage>
        <taxon>Eukaryota</taxon>
        <taxon>Sar</taxon>
        <taxon>Rhizaria</taxon>
        <taxon>Cercozoa</taxon>
        <taxon>Chlorarachniophyceae</taxon>
        <taxon>Amorphochlora</taxon>
    </lineage>
</organism>
<dbReference type="Gene3D" id="2.30.30.40">
    <property type="entry name" value="SH3 Domains"/>
    <property type="match status" value="2"/>
</dbReference>
<evidence type="ECO:0000259" key="4">
    <source>
        <dbReference type="PROSITE" id="PS50002"/>
    </source>
</evidence>
<dbReference type="SMART" id="SM00233">
    <property type="entry name" value="PH"/>
    <property type="match status" value="1"/>
</dbReference>
<dbReference type="Pfam" id="PF07653">
    <property type="entry name" value="SH3_2"/>
    <property type="match status" value="1"/>
</dbReference>
<feature type="compositionally biased region" description="Polar residues" evidence="3">
    <location>
        <begin position="819"/>
        <end position="830"/>
    </location>
</feature>
<dbReference type="SUPFAM" id="SSF50729">
    <property type="entry name" value="PH domain-like"/>
    <property type="match status" value="1"/>
</dbReference>
<dbReference type="SMART" id="SM00326">
    <property type="entry name" value="SH3"/>
    <property type="match status" value="2"/>
</dbReference>
<dbReference type="SUPFAM" id="SSF48065">
    <property type="entry name" value="DBL homology domain (DH-domain)"/>
    <property type="match status" value="1"/>
</dbReference>
<dbReference type="InterPro" id="IPR000219">
    <property type="entry name" value="DH_dom"/>
</dbReference>
<dbReference type="InterPro" id="IPR001331">
    <property type="entry name" value="GDS_CDC24_CS"/>
</dbReference>
<feature type="compositionally biased region" description="Low complexity" evidence="3">
    <location>
        <begin position="683"/>
        <end position="696"/>
    </location>
</feature>
<evidence type="ECO:0000256" key="2">
    <source>
        <dbReference type="PROSITE-ProRule" id="PRU00192"/>
    </source>
</evidence>
<evidence type="ECO:0000256" key="1">
    <source>
        <dbReference type="ARBA" id="ARBA00022443"/>
    </source>
</evidence>
<feature type="compositionally biased region" description="Gly residues" evidence="3">
    <location>
        <begin position="848"/>
        <end position="859"/>
    </location>
</feature>
<feature type="domain" description="PH" evidence="5">
    <location>
        <begin position="239"/>
        <end position="340"/>
    </location>
</feature>
<feature type="compositionally biased region" description="Low complexity" evidence="3">
    <location>
        <begin position="739"/>
        <end position="754"/>
    </location>
</feature>
<dbReference type="CDD" id="cd00160">
    <property type="entry name" value="RhoGEF"/>
    <property type="match status" value="1"/>
</dbReference>
<feature type="domain" description="SH3" evidence="4">
    <location>
        <begin position="400"/>
        <end position="462"/>
    </location>
</feature>
<keyword evidence="1 2" id="KW-0728">SH3 domain</keyword>
<dbReference type="InterPro" id="IPR001452">
    <property type="entry name" value="SH3_domain"/>
</dbReference>
<feature type="compositionally biased region" description="Polar residues" evidence="3">
    <location>
        <begin position="628"/>
        <end position="642"/>
    </location>
</feature>
<dbReference type="GO" id="GO:0005737">
    <property type="term" value="C:cytoplasm"/>
    <property type="evidence" value="ECO:0007669"/>
    <property type="project" value="TreeGrafter"/>
</dbReference>
<dbReference type="Pfam" id="PF14604">
    <property type="entry name" value="SH3_9"/>
    <property type="match status" value="1"/>
</dbReference>
<evidence type="ECO:0000259" key="6">
    <source>
        <dbReference type="PROSITE" id="PS50010"/>
    </source>
</evidence>
<dbReference type="AlphaFoldDB" id="A0A7S0DC90"/>
<dbReference type="InterPro" id="IPR036028">
    <property type="entry name" value="SH3-like_dom_sf"/>
</dbReference>